<dbReference type="PANTHER" id="PTHR11733:SF167">
    <property type="entry name" value="FI17812P1-RELATED"/>
    <property type="match status" value="1"/>
</dbReference>
<feature type="domain" description="Peptidase M13 C-terminal" evidence="8">
    <location>
        <begin position="563"/>
        <end position="775"/>
    </location>
</feature>
<feature type="domain" description="Peptidase M13 N-terminal" evidence="9">
    <location>
        <begin position="420"/>
        <end position="500"/>
    </location>
</feature>
<keyword evidence="6" id="KW-0862">Zinc</keyword>
<dbReference type="GO" id="GO:0046872">
    <property type="term" value="F:metal ion binding"/>
    <property type="evidence" value="ECO:0007669"/>
    <property type="project" value="UniProtKB-KW"/>
</dbReference>
<evidence type="ECO:0000256" key="4">
    <source>
        <dbReference type="ARBA" id="ARBA00022723"/>
    </source>
</evidence>
<protein>
    <recommendedName>
        <fullName evidence="12">Endothelin-converting enzyme 1</fullName>
    </recommendedName>
</protein>
<dbReference type="InterPro" id="IPR018497">
    <property type="entry name" value="Peptidase_M13_C"/>
</dbReference>
<dbReference type="PROSITE" id="PS51885">
    <property type="entry name" value="NEPRILYSIN"/>
    <property type="match status" value="1"/>
</dbReference>
<keyword evidence="7" id="KW-0482">Metalloprotease</keyword>
<evidence type="ECO:0000256" key="2">
    <source>
        <dbReference type="ARBA" id="ARBA00007357"/>
    </source>
</evidence>
<accession>A0A9P8D160</accession>
<name>A0A9P8D160_MORAP</name>
<evidence type="ECO:0000256" key="3">
    <source>
        <dbReference type="ARBA" id="ARBA00022670"/>
    </source>
</evidence>
<evidence type="ECO:0008006" key="12">
    <source>
        <dbReference type="Google" id="ProtNLM"/>
    </source>
</evidence>
<organism evidence="10 11">
    <name type="scientific">Mortierella alpina</name>
    <name type="common">Oleaginous fungus</name>
    <name type="synonym">Mortierella renispora</name>
    <dbReference type="NCBI Taxonomy" id="64518"/>
    <lineage>
        <taxon>Eukaryota</taxon>
        <taxon>Fungi</taxon>
        <taxon>Fungi incertae sedis</taxon>
        <taxon>Mucoromycota</taxon>
        <taxon>Mortierellomycotina</taxon>
        <taxon>Mortierellomycetes</taxon>
        <taxon>Mortierellales</taxon>
        <taxon>Mortierellaceae</taxon>
        <taxon>Mortierella</taxon>
    </lineage>
</organism>
<dbReference type="Gene3D" id="3.40.390.10">
    <property type="entry name" value="Collagenase (Catalytic Domain)"/>
    <property type="match status" value="2"/>
</dbReference>
<keyword evidence="4" id="KW-0479">Metal-binding</keyword>
<dbReference type="AlphaFoldDB" id="A0A9P8D160"/>
<dbReference type="Gene3D" id="1.10.1380.10">
    <property type="entry name" value="Neutral endopeptidase , domain2"/>
    <property type="match status" value="2"/>
</dbReference>
<evidence type="ECO:0000259" key="8">
    <source>
        <dbReference type="Pfam" id="PF01431"/>
    </source>
</evidence>
<dbReference type="InterPro" id="IPR042089">
    <property type="entry name" value="Peptidase_M13_dom_2"/>
</dbReference>
<dbReference type="GO" id="GO:0005886">
    <property type="term" value="C:plasma membrane"/>
    <property type="evidence" value="ECO:0007669"/>
    <property type="project" value="TreeGrafter"/>
</dbReference>
<proteinExistence type="inferred from homology"/>
<evidence type="ECO:0000313" key="10">
    <source>
        <dbReference type="EMBL" id="KAG9326904.1"/>
    </source>
</evidence>
<gene>
    <name evidence="10" type="ORF">KVV02_001428</name>
</gene>
<evidence type="ECO:0000256" key="7">
    <source>
        <dbReference type="ARBA" id="ARBA00023049"/>
    </source>
</evidence>
<sequence length="776" mass="87121">MVWVLRKTRNFELIIFTVEAKQLHIYLDDVKPKVISISFSPNVDNRSIMILHRICSLLTIGLGHHFTRAAAPISPASIPVCISEKCLGLAESILSDMDINVDPCANFNDYVCGGFVEREQVPAGTLSTNYISLITDRNNRALLSIMDPNMSTPATSRTAAANDPTVLENLRKIHDLYTGCMDENQLANLGRDPLLKQVERLLQIFPVPDSAFDGSLASPLFNPKVPVSDQATSRSLPLNKTALAHALAYFNRLGLPSMNSISVTTDLRDPSRKALLLSAGGLALPTHLYQDYMVVGMYEYTVGNMLHLIMGNSSTPTTCTNSTIIAVPTKWREIARDVVVFEAQLLQAGTVASFWKDPANIHTPLSVEELSVLTPSIAWPVVLNNTLPPRITNSRPISVLSTAYQKQLEALLQIYGISESAGKKRWETCASIVNGHLGHMLGYYFVQNHYRGKSRAIVSDMFESLRSRFHKDLSTLPWLDQSTRIAACEKIEAMTALVGFSTESPNVESAKSLQQYYKDYQVHPGEYFQNRMRYRAWHATRMFQGLNEAVNRKSLELPPQTMNMYYDLSTNQVQFPAGVSQPPFFHQDYPEYIIYGGIGSSIGHEVTHGFGEPGRHFDKTGRKINWWTNATEQAFVAKAKCIVDQYNKYTVQGRSGQMYNVSGEGTKRENIADNGGLRLAYKTWKARYDADEAKMRNFKVFGLENYTAEKLFFISYARFWCQKQQPNQLYVQTVSGTHSPDQWRTNGVLQNSPAFARAFNCSLGSPMNPKMKCELW</sequence>
<comment type="caution">
    <text evidence="10">The sequence shown here is derived from an EMBL/GenBank/DDBJ whole genome shotgun (WGS) entry which is preliminary data.</text>
</comment>
<comment type="similarity">
    <text evidence="2">Belongs to the peptidase M13 family.</text>
</comment>
<keyword evidence="5" id="KW-0378">Hydrolase</keyword>
<dbReference type="InterPro" id="IPR024079">
    <property type="entry name" value="MetalloPept_cat_dom_sf"/>
</dbReference>
<reference evidence="10" key="1">
    <citation type="submission" date="2021-07" db="EMBL/GenBank/DDBJ databases">
        <title>Draft genome of Mortierella alpina, strain LL118, isolated from an aspen leaf litter sample.</title>
        <authorList>
            <person name="Yang S."/>
            <person name="Vinatzer B.A."/>
        </authorList>
    </citation>
    <scope>NUCLEOTIDE SEQUENCE</scope>
    <source>
        <strain evidence="10">LL118</strain>
    </source>
</reference>
<dbReference type="GO" id="GO:0016485">
    <property type="term" value="P:protein processing"/>
    <property type="evidence" value="ECO:0007669"/>
    <property type="project" value="TreeGrafter"/>
</dbReference>
<dbReference type="Proteomes" id="UP000717515">
    <property type="component" value="Unassembled WGS sequence"/>
</dbReference>
<dbReference type="InterPro" id="IPR000718">
    <property type="entry name" value="Peptidase_M13"/>
</dbReference>
<comment type="cofactor">
    <cofactor evidence="1">
        <name>Zn(2+)</name>
        <dbReference type="ChEBI" id="CHEBI:29105"/>
    </cofactor>
</comment>
<evidence type="ECO:0000256" key="1">
    <source>
        <dbReference type="ARBA" id="ARBA00001947"/>
    </source>
</evidence>
<evidence type="ECO:0000259" key="9">
    <source>
        <dbReference type="Pfam" id="PF05649"/>
    </source>
</evidence>
<dbReference type="PRINTS" id="PR00786">
    <property type="entry name" value="NEPRILYSIN"/>
</dbReference>
<dbReference type="SUPFAM" id="SSF55486">
    <property type="entry name" value="Metalloproteases ('zincins'), catalytic domain"/>
    <property type="match status" value="1"/>
</dbReference>
<dbReference type="PANTHER" id="PTHR11733">
    <property type="entry name" value="ZINC METALLOPROTEASE FAMILY M13 NEPRILYSIN-RELATED"/>
    <property type="match status" value="1"/>
</dbReference>
<dbReference type="CDD" id="cd08662">
    <property type="entry name" value="M13"/>
    <property type="match status" value="1"/>
</dbReference>
<keyword evidence="3" id="KW-0645">Protease</keyword>
<evidence type="ECO:0000256" key="6">
    <source>
        <dbReference type="ARBA" id="ARBA00022833"/>
    </source>
</evidence>
<dbReference type="GO" id="GO:0004222">
    <property type="term" value="F:metalloendopeptidase activity"/>
    <property type="evidence" value="ECO:0007669"/>
    <property type="project" value="InterPro"/>
</dbReference>
<evidence type="ECO:0000256" key="5">
    <source>
        <dbReference type="ARBA" id="ARBA00022801"/>
    </source>
</evidence>
<feature type="domain" description="Peptidase M13 N-terminal" evidence="9">
    <location>
        <begin position="103"/>
        <end position="412"/>
    </location>
</feature>
<dbReference type="Pfam" id="PF05649">
    <property type="entry name" value="Peptidase_M13_N"/>
    <property type="match status" value="2"/>
</dbReference>
<dbReference type="EMBL" id="JAIFTL010000012">
    <property type="protein sequence ID" value="KAG9326904.1"/>
    <property type="molecule type" value="Genomic_DNA"/>
</dbReference>
<dbReference type="InterPro" id="IPR008753">
    <property type="entry name" value="Peptidase_M13_N"/>
</dbReference>
<evidence type="ECO:0000313" key="11">
    <source>
        <dbReference type="Proteomes" id="UP000717515"/>
    </source>
</evidence>
<dbReference type="Pfam" id="PF01431">
    <property type="entry name" value="Peptidase_M13"/>
    <property type="match status" value="1"/>
</dbReference>